<protein>
    <submittedName>
        <fullName evidence="1">Uncharacterized protein</fullName>
    </submittedName>
</protein>
<comment type="caution">
    <text evidence="1">The sequence shown here is derived from an EMBL/GenBank/DDBJ whole genome shotgun (WGS) entry which is preliminary data.</text>
</comment>
<dbReference type="EMBL" id="CM055748">
    <property type="protein sequence ID" value="KAJ7995775.1"/>
    <property type="molecule type" value="Genomic_DNA"/>
</dbReference>
<reference evidence="1" key="1">
    <citation type="submission" date="2021-05" db="EMBL/GenBank/DDBJ databases">
        <authorList>
            <person name="Pan Q."/>
            <person name="Jouanno E."/>
            <person name="Zahm M."/>
            <person name="Klopp C."/>
            <person name="Cabau C."/>
            <person name="Louis A."/>
            <person name="Berthelot C."/>
            <person name="Parey E."/>
            <person name="Roest Crollius H."/>
            <person name="Montfort J."/>
            <person name="Robinson-Rechavi M."/>
            <person name="Bouchez O."/>
            <person name="Lampietro C."/>
            <person name="Lopez Roques C."/>
            <person name="Donnadieu C."/>
            <person name="Postlethwait J."/>
            <person name="Bobe J."/>
            <person name="Dillon D."/>
            <person name="Chandos A."/>
            <person name="von Hippel F."/>
            <person name="Guiguen Y."/>
        </authorList>
    </citation>
    <scope>NUCLEOTIDE SEQUENCE</scope>
    <source>
        <strain evidence="1">YG-Jan2019</strain>
    </source>
</reference>
<sequence>MLPHSGLQWTERGKNSLAIYNSSGCYPTGCFFPEASSGPGSPVFFPLQLDSSLFALVPGSLVHCLI</sequence>
<evidence type="ECO:0000313" key="2">
    <source>
        <dbReference type="Proteomes" id="UP001157502"/>
    </source>
</evidence>
<dbReference type="Proteomes" id="UP001157502">
    <property type="component" value="Chromosome 21"/>
</dbReference>
<proteinExistence type="predicted"/>
<gene>
    <name evidence="1" type="ORF">DPEC_G00248080</name>
</gene>
<keyword evidence="2" id="KW-1185">Reference proteome</keyword>
<name>A0ACC2FX03_DALPE</name>
<organism evidence="1 2">
    <name type="scientific">Dallia pectoralis</name>
    <name type="common">Alaska blackfish</name>
    <dbReference type="NCBI Taxonomy" id="75939"/>
    <lineage>
        <taxon>Eukaryota</taxon>
        <taxon>Metazoa</taxon>
        <taxon>Chordata</taxon>
        <taxon>Craniata</taxon>
        <taxon>Vertebrata</taxon>
        <taxon>Euteleostomi</taxon>
        <taxon>Actinopterygii</taxon>
        <taxon>Neopterygii</taxon>
        <taxon>Teleostei</taxon>
        <taxon>Protacanthopterygii</taxon>
        <taxon>Esociformes</taxon>
        <taxon>Umbridae</taxon>
        <taxon>Dallia</taxon>
    </lineage>
</organism>
<evidence type="ECO:0000313" key="1">
    <source>
        <dbReference type="EMBL" id="KAJ7995775.1"/>
    </source>
</evidence>
<accession>A0ACC2FX03</accession>